<name>A0A668A8H2_9TELE</name>
<proteinExistence type="predicted"/>
<organism evidence="2 3">
    <name type="scientific">Myripristis murdjan</name>
    <name type="common">pinecone soldierfish</name>
    <dbReference type="NCBI Taxonomy" id="586833"/>
    <lineage>
        <taxon>Eukaryota</taxon>
        <taxon>Metazoa</taxon>
        <taxon>Chordata</taxon>
        <taxon>Craniata</taxon>
        <taxon>Vertebrata</taxon>
        <taxon>Euteleostomi</taxon>
        <taxon>Actinopterygii</taxon>
        <taxon>Neopterygii</taxon>
        <taxon>Teleostei</taxon>
        <taxon>Neoteleostei</taxon>
        <taxon>Acanthomorphata</taxon>
        <taxon>Holocentriformes</taxon>
        <taxon>Holocentridae</taxon>
        <taxon>Myripristis</taxon>
    </lineage>
</organism>
<dbReference type="Pfam" id="PF13516">
    <property type="entry name" value="LRR_6"/>
    <property type="match status" value="3"/>
</dbReference>
<gene>
    <name evidence="2" type="primary">lrrc71</name>
</gene>
<dbReference type="Ensembl" id="ENSMMDT00005042108.1">
    <property type="protein sequence ID" value="ENSMMDP00005041266.1"/>
    <property type="gene ID" value="ENSMMDG00005019074.1"/>
</dbReference>
<protein>
    <submittedName>
        <fullName evidence="2">Leucine rich repeat containing 71</fullName>
    </submittedName>
</protein>
<evidence type="ECO:0000313" key="3">
    <source>
        <dbReference type="Proteomes" id="UP000472263"/>
    </source>
</evidence>
<feature type="compositionally biased region" description="Basic and acidic residues" evidence="1">
    <location>
        <begin position="1"/>
        <end position="16"/>
    </location>
</feature>
<sequence>MSGKRADKAKNKKADRGNAGAEDDPSKTTDDYQCCGNVEIDFPRLCALLGMNDIPAVKNSKSKINAMTLWRKPCLCAELESEDPCSVKSIKIFGWKVDELIAQVLNKMLPSLSKLQSLQLWQARLSDRMIISLKNTVCVCANLRSVILEGNPLPEQSYHLLLSEDSVLAQLSLRHNQMGDEGARLIGSALSTPTSANKNLMSLNLAFNSIGDAGAAYIAQGLRLNRALLLLSLSNNRIGDTGAAHLAKTLGEFALTHEEIIARRKLLLEKDQTASMTLGSVSLQDTPKKDEKPAANPAGGTGKKEDPKTNKKYTDMPCAASLPCHHQTGLVEIESPLLDPAVQHRDGQVILPGNTALAYLNLSGNRITKQLLPLLLTILQTQPEGQGLRRLCLQVCYSQHTHVSCVYGRVGHTHTNTHTQNMNPNCVIRVQAI</sequence>
<feature type="region of interest" description="Disordered" evidence="1">
    <location>
        <begin position="279"/>
        <end position="311"/>
    </location>
</feature>
<dbReference type="SUPFAM" id="SSF52047">
    <property type="entry name" value="RNI-like"/>
    <property type="match status" value="1"/>
</dbReference>
<dbReference type="InterPro" id="IPR032675">
    <property type="entry name" value="LRR_dom_sf"/>
</dbReference>
<keyword evidence="3" id="KW-1185">Reference proteome</keyword>
<dbReference type="SMART" id="SM00368">
    <property type="entry name" value="LRR_RI"/>
    <property type="match status" value="4"/>
</dbReference>
<dbReference type="InterPro" id="IPR053040">
    <property type="entry name" value="LRR-containing_protein_71"/>
</dbReference>
<dbReference type="GeneTree" id="ENSGT00440000034367"/>
<reference evidence="2" key="2">
    <citation type="submission" date="2025-08" db="UniProtKB">
        <authorList>
            <consortium name="Ensembl"/>
        </authorList>
    </citation>
    <scope>IDENTIFICATION</scope>
</reference>
<dbReference type="PANTHER" id="PTHR46984:SF1">
    <property type="entry name" value="LEUCINE-RICH REPEAT-CONTAINING PROTEIN 71"/>
    <property type="match status" value="1"/>
</dbReference>
<dbReference type="InParanoid" id="A0A668A8H2"/>
<reference evidence="2" key="3">
    <citation type="submission" date="2025-09" db="UniProtKB">
        <authorList>
            <consortium name="Ensembl"/>
        </authorList>
    </citation>
    <scope>IDENTIFICATION</scope>
</reference>
<feature type="region of interest" description="Disordered" evidence="1">
    <location>
        <begin position="1"/>
        <end position="29"/>
    </location>
</feature>
<evidence type="ECO:0000256" key="1">
    <source>
        <dbReference type="SAM" id="MobiDB-lite"/>
    </source>
</evidence>
<dbReference type="Gene3D" id="3.80.10.10">
    <property type="entry name" value="Ribonuclease Inhibitor"/>
    <property type="match status" value="1"/>
</dbReference>
<dbReference type="InterPro" id="IPR001611">
    <property type="entry name" value="Leu-rich_rpt"/>
</dbReference>
<dbReference type="AlphaFoldDB" id="A0A668A8H2"/>
<dbReference type="FunCoup" id="A0A668A8H2">
    <property type="interactions" value="213"/>
</dbReference>
<dbReference type="PANTHER" id="PTHR46984">
    <property type="entry name" value="LEUCINE-RICH REPEAT-CONTAINING PROTEIN 71"/>
    <property type="match status" value="1"/>
</dbReference>
<reference evidence="2" key="1">
    <citation type="submission" date="2019-06" db="EMBL/GenBank/DDBJ databases">
        <authorList>
            <consortium name="Wellcome Sanger Institute Data Sharing"/>
        </authorList>
    </citation>
    <scope>NUCLEOTIDE SEQUENCE [LARGE SCALE GENOMIC DNA]</scope>
</reference>
<accession>A0A668A8H2</accession>
<feature type="compositionally biased region" description="Basic and acidic residues" evidence="1">
    <location>
        <begin position="302"/>
        <end position="311"/>
    </location>
</feature>
<evidence type="ECO:0000313" key="2">
    <source>
        <dbReference type="Ensembl" id="ENSMMDP00005041266.1"/>
    </source>
</evidence>
<dbReference type="Proteomes" id="UP000472263">
    <property type="component" value="Chromosome 11"/>
</dbReference>